<dbReference type="EMBL" id="CP098502">
    <property type="protein sequence ID" value="UTI62843.1"/>
    <property type="molecule type" value="Genomic_DNA"/>
</dbReference>
<dbReference type="RefSeq" id="WP_254569578.1">
    <property type="nucleotide sequence ID" value="NZ_CP098502.1"/>
</dbReference>
<feature type="compositionally biased region" description="Low complexity" evidence="6">
    <location>
        <begin position="312"/>
        <end position="329"/>
    </location>
</feature>
<feature type="transmembrane region" description="Helical" evidence="7">
    <location>
        <begin position="199"/>
        <end position="222"/>
    </location>
</feature>
<dbReference type="Pfam" id="PF03631">
    <property type="entry name" value="Virul_fac_BrkB"/>
    <property type="match status" value="1"/>
</dbReference>
<keyword evidence="3 7" id="KW-0812">Transmembrane</keyword>
<evidence type="ECO:0000313" key="9">
    <source>
        <dbReference type="Proteomes" id="UP001056035"/>
    </source>
</evidence>
<feature type="transmembrane region" description="Helical" evidence="7">
    <location>
        <begin position="31"/>
        <end position="54"/>
    </location>
</feature>
<dbReference type="Proteomes" id="UP001056035">
    <property type="component" value="Chromosome"/>
</dbReference>
<gene>
    <name evidence="8" type="ORF">NBH00_15920</name>
</gene>
<evidence type="ECO:0000256" key="2">
    <source>
        <dbReference type="ARBA" id="ARBA00022475"/>
    </source>
</evidence>
<reference evidence="8 9" key="1">
    <citation type="submission" date="2022-06" db="EMBL/GenBank/DDBJ databases">
        <title>Paraconexibacter antarcticus.</title>
        <authorList>
            <person name="Kim C.S."/>
        </authorList>
    </citation>
    <scope>NUCLEOTIDE SEQUENCE [LARGE SCALE GENOMIC DNA]</scope>
    <source>
        <strain evidence="8 9">02-257</strain>
    </source>
</reference>
<evidence type="ECO:0000256" key="7">
    <source>
        <dbReference type="SAM" id="Phobius"/>
    </source>
</evidence>
<sequence>MGVLKRAAGRAVEKADAFWWRPGLAVEAPALTYYLLISLVPVALGLTVLGALFFGNYTEGQLATEHAARVLPPALRSQIINLVRQARRDSPVLILFSVVTMLWTCSGAVAVLERVLAQQLDWRRPGPLQGKLRQVGLAGGVAGLLLALVVGAQAAGQLLSRIPVPHAISWGGWIPAAVSIVAVAILLRLSGPRRLRWQAAFAGAVIPAAALQLLPWVIGVYVDGQAKVTVTTVFVTLAVLVFSCSVLAHALILGCTVAARVHRRLGGPVGCALNDPPEPPEPTPPVAGLPVNREPPAAVLSPGSPPVPTPYGSRSRSAPAAGSVPPAPR</sequence>
<feature type="transmembrane region" description="Helical" evidence="7">
    <location>
        <begin position="92"/>
        <end position="115"/>
    </location>
</feature>
<dbReference type="InterPro" id="IPR017039">
    <property type="entry name" value="Virul_fac_BrkB"/>
</dbReference>
<dbReference type="PANTHER" id="PTHR30213:SF0">
    <property type="entry name" value="UPF0761 MEMBRANE PROTEIN YIHY"/>
    <property type="match status" value="1"/>
</dbReference>
<evidence type="ECO:0000256" key="6">
    <source>
        <dbReference type="SAM" id="MobiDB-lite"/>
    </source>
</evidence>
<feature type="transmembrane region" description="Helical" evidence="7">
    <location>
        <begin position="167"/>
        <end position="187"/>
    </location>
</feature>
<proteinExistence type="predicted"/>
<evidence type="ECO:0000256" key="4">
    <source>
        <dbReference type="ARBA" id="ARBA00022989"/>
    </source>
</evidence>
<keyword evidence="4 7" id="KW-1133">Transmembrane helix</keyword>
<evidence type="ECO:0000256" key="3">
    <source>
        <dbReference type="ARBA" id="ARBA00022692"/>
    </source>
</evidence>
<keyword evidence="2" id="KW-1003">Cell membrane</keyword>
<organism evidence="8 9">
    <name type="scientific">Paraconexibacter antarcticus</name>
    <dbReference type="NCBI Taxonomy" id="2949664"/>
    <lineage>
        <taxon>Bacteria</taxon>
        <taxon>Bacillati</taxon>
        <taxon>Actinomycetota</taxon>
        <taxon>Thermoleophilia</taxon>
        <taxon>Solirubrobacterales</taxon>
        <taxon>Paraconexibacteraceae</taxon>
        <taxon>Paraconexibacter</taxon>
    </lineage>
</organism>
<comment type="subcellular location">
    <subcellularLocation>
        <location evidence="1">Cell membrane</location>
        <topology evidence="1">Multi-pass membrane protein</topology>
    </subcellularLocation>
</comment>
<feature type="region of interest" description="Disordered" evidence="6">
    <location>
        <begin position="272"/>
        <end position="329"/>
    </location>
</feature>
<accession>A0ABY5DLT9</accession>
<evidence type="ECO:0000313" key="8">
    <source>
        <dbReference type="EMBL" id="UTI62843.1"/>
    </source>
</evidence>
<feature type="transmembrane region" description="Helical" evidence="7">
    <location>
        <begin position="234"/>
        <end position="259"/>
    </location>
</feature>
<feature type="transmembrane region" description="Helical" evidence="7">
    <location>
        <begin position="135"/>
        <end position="155"/>
    </location>
</feature>
<name>A0ABY5DLT9_9ACTN</name>
<feature type="compositionally biased region" description="Pro residues" evidence="6">
    <location>
        <begin position="276"/>
        <end position="287"/>
    </location>
</feature>
<evidence type="ECO:0000256" key="1">
    <source>
        <dbReference type="ARBA" id="ARBA00004651"/>
    </source>
</evidence>
<protein>
    <submittedName>
        <fullName evidence="8">YihY/virulence factor BrkB family protein</fullName>
    </submittedName>
</protein>
<evidence type="ECO:0000256" key="5">
    <source>
        <dbReference type="ARBA" id="ARBA00023136"/>
    </source>
</evidence>
<dbReference type="PANTHER" id="PTHR30213">
    <property type="entry name" value="INNER MEMBRANE PROTEIN YHJD"/>
    <property type="match status" value="1"/>
</dbReference>
<keyword evidence="9" id="KW-1185">Reference proteome</keyword>
<keyword evidence="5 7" id="KW-0472">Membrane</keyword>